<proteinExistence type="predicted"/>
<feature type="compositionally biased region" description="Basic and acidic residues" evidence="1">
    <location>
        <begin position="249"/>
        <end position="259"/>
    </location>
</feature>
<evidence type="ECO:0000313" key="3">
    <source>
        <dbReference type="Proteomes" id="UP000054516"/>
    </source>
</evidence>
<dbReference type="OrthoDB" id="2135053at2759"/>
<feature type="compositionally biased region" description="Basic and acidic residues" evidence="1">
    <location>
        <begin position="287"/>
        <end position="319"/>
    </location>
</feature>
<accession>A0A1W2TE33</accession>
<feature type="compositionally biased region" description="Basic residues" evidence="1">
    <location>
        <begin position="138"/>
        <end position="150"/>
    </location>
</feature>
<sequence>MPRVSVPVPEAAGSRLYQLHTPHSTAPQVHIVIKEKERYRARDPSSFPHDRAKKHDNHAITPGHRDRGFKRVSDIAPGYRQLSRVEMAPSKKRPIEGDDASGPVAKRHRKGFRVGPENLPDGPWRRKVDRIKKDLIHKAKVKKAYKKLKTPRTSGPAASSSSTPKPTPAGIDTGSVTIVRTNATDDGNGKGDDNESSDERSERGERGGGGGGGGGEEEKEEEEEGASEPSPPQVHPERQAMLGDDDNDHDGNGDDRPPMDQRQQNQRRGPNRQGRKPGYFDKALTVAERKKAEADERAAERARRDAEWQRKTEERERFRRAMAKARKPGRDGQRRLGRESGLLLEKVKKMIG</sequence>
<feature type="region of interest" description="Disordered" evidence="1">
    <location>
        <begin position="34"/>
        <end position="341"/>
    </location>
</feature>
<dbReference type="AlphaFoldDB" id="A0A1W2TE33"/>
<dbReference type="EMBL" id="DF977463">
    <property type="protein sequence ID" value="GAP86274.2"/>
    <property type="molecule type" value="Genomic_DNA"/>
</dbReference>
<dbReference type="PANTHER" id="PTHR41805">
    <property type="entry name" value="EXPRESSED PROTEIN"/>
    <property type="match status" value="1"/>
</dbReference>
<keyword evidence="3" id="KW-1185">Reference proteome</keyword>
<feature type="compositionally biased region" description="Acidic residues" evidence="1">
    <location>
        <begin position="215"/>
        <end position="226"/>
    </location>
</feature>
<feature type="compositionally biased region" description="Basic and acidic residues" evidence="1">
    <location>
        <begin position="63"/>
        <end position="73"/>
    </location>
</feature>
<dbReference type="PANTHER" id="PTHR41805:SF1">
    <property type="entry name" value="RRNA-PROCESSING PROTEIN FYV7"/>
    <property type="match status" value="1"/>
</dbReference>
<feature type="compositionally biased region" description="Basic and acidic residues" evidence="1">
    <location>
        <begin position="187"/>
        <end position="206"/>
    </location>
</feature>
<evidence type="ECO:0000313" key="2">
    <source>
        <dbReference type="EMBL" id="GAP86274.2"/>
    </source>
</evidence>
<dbReference type="Proteomes" id="UP000054516">
    <property type="component" value="Unassembled WGS sequence"/>
</dbReference>
<feature type="compositionally biased region" description="Basic and acidic residues" evidence="1">
    <location>
        <begin position="328"/>
        <end position="338"/>
    </location>
</feature>
<organism evidence="2">
    <name type="scientific">Rosellinia necatrix</name>
    <name type="common">White root-rot fungus</name>
    <dbReference type="NCBI Taxonomy" id="77044"/>
    <lineage>
        <taxon>Eukaryota</taxon>
        <taxon>Fungi</taxon>
        <taxon>Dikarya</taxon>
        <taxon>Ascomycota</taxon>
        <taxon>Pezizomycotina</taxon>
        <taxon>Sordariomycetes</taxon>
        <taxon>Xylariomycetidae</taxon>
        <taxon>Xylariales</taxon>
        <taxon>Xylariaceae</taxon>
        <taxon>Rosellinia</taxon>
    </lineage>
</organism>
<reference evidence="2" key="1">
    <citation type="submission" date="2016-03" db="EMBL/GenBank/DDBJ databases">
        <title>Draft genome sequence of Rosellinia necatrix.</title>
        <authorList>
            <person name="Kanematsu S."/>
        </authorList>
    </citation>
    <scope>NUCLEOTIDE SEQUENCE [LARGE SCALE GENOMIC DNA]</scope>
    <source>
        <strain evidence="2">W97</strain>
    </source>
</reference>
<feature type="compositionally biased region" description="Polar residues" evidence="1">
    <location>
        <begin position="174"/>
        <end position="185"/>
    </location>
</feature>
<feature type="compositionally biased region" description="Low complexity" evidence="1">
    <location>
        <begin position="151"/>
        <end position="164"/>
    </location>
</feature>
<gene>
    <name evidence="2" type="ORF">SAMD00023353_1801390</name>
</gene>
<evidence type="ECO:0008006" key="4">
    <source>
        <dbReference type="Google" id="ProtNLM"/>
    </source>
</evidence>
<feature type="compositionally biased region" description="Basic and acidic residues" evidence="1">
    <location>
        <begin position="123"/>
        <end position="137"/>
    </location>
</feature>
<dbReference type="OMA" id="QVHIVIK"/>
<evidence type="ECO:0000256" key="1">
    <source>
        <dbReference type="SAM" id="MobiDB-lite"/>
    </source>
</evidence>
<protein>
    <recommendedName>
        <fullName evidence="4">rRNA-processing protein FYV7</fullName>
    </recommendedName>
</protein>
<feature type="compositionally biased region" description="Basic and acidic residues" evidence="1">
    <location>
        <begin position="34"/>
        <end position="43"/>
    </location>
</feature>
<name>A0A1W2TE33_ROSNE</name>